<evidence type="ECO:0000313" key="1">
    <source>
        <dbReference type="EMBL" id="KAJ9121359.1"/>
    </source>
</evidence>
<dbReference type="Proteomes" id="UP001234202">
    <property type="component" value="Unassembled WGS sequence"/>
</dbReference>
<accession>A0ACC2XBF9</accession>
<reference evidence="1" key="1">
    <citation type="submission" date="2023-04" db="EMBL/GenBank/DDBJ databases">
        <title>Draft Genome sequencing of Naganishia species isolated from polar environments using Oxford Nanopore Technology.</title>
        <authorList>
            <person name="Leo P."/>
            <person name="Venkateswaran K."/>
        </authorList>
    </citation>
    <scope>NUCLEOTIDE SEQUENCE</scope>
    <source>
        <strain evidence="1">DBVPG 5303</strain>
    </source>
</reference>
<evidence type="ECO:0000313" key="2">
    <source>
        <dbReference type="Proteomes" id="UP001234202"/>
    </source>
</evidence>
<proteinExistence type="predicted"/>
<organism evidence="1 2">
    <name type="scientific">Naganishia onofrii</name>
    <dbReference type="NCBI Taxonomy" id="1851511"/>
    <lineage>
        <taxon>Eukaryota</taxon>
        <taxon>Fungi</taxon>
        <taxon>Dikarya</taxon>
        <taxon>Basidiomycota</taxon>
        <taxon>Agaricomycotina</taxon>
        <taxon>Tremellomycetes</taxon>
        <taxon>Filobasidiales</taxon>
        <taxon>Filobasidiaceae</taxon>
        <taxon>Naganishia</taxon>
    </lineage>
</organism>
<name>A0ACC2XBF9_9TREE</name>
<sequence length="918" mass="103839">MEERKLKPIYDELERSRPKDALSEVEKYKKRYPKQANIPIIGALKCVALQRLGRDDEAYETFLTMVKANRKVKNDSQNTSGQTKEIPSDVVIDENALHTLGYALRPMRKRWYRFITGSGCTLTRPLFAVPQLMKLYENAWTADPENLELGVQVFQHAVRIHDWRTTQQISIKLISPSKDSRIAHWAAMSSYLEACQPSTPEKQRVLLLKLAQTLMVREPSTPYQNEDSLLLYIKILRAIGGEQVITALRILTPDIKTPFQADEKSAVPLELQREAHEKQNRKERDAVRKWMTDLRFRWERWETVEELAKKELDSHDAADAQETHTESWDWEKEFVRCDDLIRGAEDIPDQERAPLLAQLEINRRLRQGHVEHGDQAQAHSDNSLLAAYWTAFGHKGSVLDDVSPYLTHQSGLIDTLKAMAAGNAADYKEYIRQLNAYKLLQFVLPRADNADEQRKVAQRQFELYLHGARFAQGIPLTDVRPADDFGLLSAQAFIATWTIAEPKDFQDLLTAIFVLEKVVKDSPANGHARMLLLRLYRMVAAPSLLSQHVQQLKMRTFQQDTVLHIVSERGSSDYVSGGDKGRAMVSKLLLNSKGIYESTEREISEAMVSSFTSESYSQIPGMLKLSQRFGNSHQRFLGELELVRQSALRDFNELTNEKSVAIENLKRDKCKSSPMQDVRDWDLLPDYLGGDGISSLKQQTSTGPLTDSAWVATMSNMWLRILDPDFTVDDSVVVETSEQTTYCEKQLISFADQLARFVQECKSADAKNADGIKREFSAMVTTATGVNHSLPWKLMHSWSIILEAYAMLEIALSPYKPLSGKKAKKGQASGVLPEVGEAVKNIFVECKSALKTLASQATALASEDKQCPSGILIDALKASGFAEQAESSFARQCETSIRDSRRIGFKEMAKELKKRADN</sequence>
<gene>
    <name evidence="1" type="ORF">QFC24_004697</name>
</gene>
<keyword evidence="2" id="KW-1185">Reference proteome</keyword>
<dbReference type="EMBL" id="JASBWV010000017">
    <property type="protein sequence ID" value="KAJ9121359.1"/>
    <property type="molecule type" value="Genomic_DNA"/>
</dbReference>
<comment type="caution">
    <text evidence="1">The sequence shown here is derived from an EMBL/GenBank/DDBJ whole genome shotgun (WGS) entry which is preliminary data.</text>
</comment>
<protein>
    <submittedName>
        <fullName evidence="1">Uncharacterized protein</fullName>
    </submittedName>
</protein>